<dbReference type="InterPro" id="IPR018142">
    <property type="entry name" value="Somatostatin/Cortistatin_C"/>
</dbReference>
<dbReference type="GO" id="GO:0007193">
    <property type="term" value="P:adenylate cyclase-inhibiting G protein-coupled receptor signaling pathway"/>
    <property type="evidence" value="ECO:0007669"/>
    <property type="project" value="TreeGrafter"/>
</dbReference>
<dbReference type="GO" id="GO:0005184">
    <property type="term" value="F:neuropeptide hormone activity"/>
    <property type="evidence" value="ECO:0007669"/>
    <property type="project" value="TreeGrafter"/>
</dbReference>
<evidence type="ECO:0000256" key="4">
    <source>
        <dbReference type="ARBA" id="ARBA00022685"/>
    </source>
</evidence>
<reference evidence="11 12" key="1">
    <citation type="journal article" date="2018" name="Nat. Ecol. Evol.">
        <title>Shark genomes provide insights into elasmobranch evolution and the origin of vertebrates.</title>
        <authorList>
            <person name="Hara Y"/>
            <person name="Yamaguchi K"/>
            <person name="Onimaru K"/>
            <person name="Kadota M"/>
            <person name="Koyanagi M"/>
            <person name="Keeley SD"/>
            <person name="Tatsumi K"/>
            <person name="Tanaka K"/>
            <person name="Motone F"/>
            <person name="Kageyama Y"/>
            <person name="Nozu R"/>
            <person name="Adachi N"/>
            <person name="Nishimura O"/>
            <person name="Nakagawa R"/>
            <person name="Tanegashima C"/>
            <person name="Kiyatake I"/>
            <person name="Matsumoto R"/>
            <person name="Murakumo K"/>
            <person name="Nishida K"/>
            <person name="Terakita A"/>
            <person name="Kuratani S"/>
            <person name="Sato K"/>
            <person name="Hyodo S Kuraku.S."/>
        </authorList>
    </citation>
    <scope>NUCLEOTIDE SEQUENCE [LARGE SCALE GENOMIC DNA]</scope>
</reference>
<evidence type="ECO:0000313" key="11">
    <source>
        <dbReference type="EMBL" id="GCB71257.1"/>
    </source>
</evidence>
<comment type="caution">
    <text evidence="11">The sequence shown here is derived from an EMBL/GenBank/DDBJ whole genome shotgun (WGS) entry which is preliminary data.</text>
</comment>
<proteinExistence type="inferred from homology"/>
<evidence type="ECO:0000256" key="7">
    <source>
        <dbReference type="ARBA" id="ARBA00023157"/>
    </source>
</evidence>
<evidence type="ECO:0000259" key="10">
    <source>
        <dbReference type="Pfam" id="PF03002"/>
    </source>
</evidence>
<evidence type="ECO:0000256" key="1">
    <source>
        <dbReference type="ARBA" id="ARBA00004613"/>
    </source>
</evidence>
<comment type="similarity">
    <text evidence="2">Belongs to the somatostatin family.</text>
</comment>
<dbReference type="GO" id="GO:0001664">
    <property type="term" value="F:G protein-coupled receptor binding"/>
    <property type="evidence" value="ECO:0007669"/>
    <property type="project" value="TreeGrafter"/>
</dbReference>
<dbReference type="AlphaFoldDB" id="A0A401PDQ8"/>
<name>A0A401PDQ8_SCYTO</name>
<dbReference type="PIRSF" id="PIRSF001814">
    <property type="entry name" value="Somatostatin"/>
    <property type="match status" value="1"/>
</dbReference>
<dbReference type="PANTHER" id="PTHR10558">
    <property type="entry name" value="SOMATOSTATIN"/>
    <property type="match status" value="1"/>
</dbReference>
<evidence type="ECO:0000256" key="5">
    <source>
        <dbReference type="ARBA" id="ARBA00022702"/>
    </source>
</evidence>
<comment type="subcellular location">
    <subcellularLocation>
        <location evidence="1">Secreted</location>
    </subcellularLocation>
</comment>
<evidence type="ECO:0000313" key="12">
    <source>
        <dbReference type="Proteomes" id="UP000288216"/>
    </source>
</evidence>
<feature type="disulfide bond" evidence="8">
    <location>
        <begin position="95"/>
        <end position="106"/>
    </location>
</feature>
<keyword evidence="6 9" id="KW-0732">Signal</keyword>
<feature type="chain" id="PRO_5019337878" description="Somatostatin/Cortistatin C-terminal domain-containing protein" evidence="9">
    <location>
        <begin position="22"/>
        <end position="106"/>
    </location>
</feature>
<dbReference type="GO" id="GO:0005615">
    <property type="term" value="C:extracellular space"/>
    <property type="evidence" value="ECO:0007669"/>
    <property type="project" value="TreeGrafter"/>
</dbReference>
<feature type="domain" description="Somatostatin/Cortistatin C-terminal" evidence="10">
    <location>
        <begin position="89"/>
        <end position="106"/>
    </location>
</feature>
<evidence type="ECO:0000256" key="2">
    <source>
        <dbReference type="ARBA" id="ARBA00008327"/>
    </source>
</evidence>
<sequence length="106" mass="12128">MQLLGTASLLSMLLIVSSVRATAPLEDRLSLRANQELNKERKEIILKLLSGLLDSSSNQIAIENTFPDPEDVEEMKVEERSRFSQLPQRERKAPCKNFFWKTFTSC</sequence>
<gene>
    <name evidence="11" type="ORF">scyTo_0010967</name>
</gene>
<evidence type="ECO:0000256" key="9">
    <source>
        <dbReference type="SAM" id="SignalP"/>
    </source>
</evidence>
<keyword evidence="4" id="KW-0165">Cleavage on pair of basic residues</keyword>
<dbReference type="STRING" id="75743.A0A401PDQ8"/>
<dbReference type="OrthoDB" id="9438385at2759"/>
<dbReference type="EMBL" id="BFAA01004844">
    <property type="protein sequence ID" value="GCB71257.1"/>
    <property type="molecule type" value="Genomic_DNA"/>
</dbReference>
<dbReference type="Proteomes" id="UP000288216">
    <property type="component" value="Unassembled WGS sequence"/>
</dbReference>
<dbReference type="InterPro" id="IPR004250">
    <property type="entry name" value="Somatostatin"/>
</dbReference>
<evidence type="ECO:0000256" key="3">
    <source>
        <dbReference type="ARBA" id="ARBA00022525"/>
    </source>
</evidence>
<dbReference type="OMA" id="KARKDMI"/>
<keyword evidence="5" id="KW-0372">Hormone</keyword>
<keyword evidence="3" id="KW-0964">Secreted</keyword>
<organism evidence="11 12">
    <name type="scientific">Scyliorhinus torazame</name>
    <name type="common">Cloudy catshark</name>
    <name type="synonym">Catulus torazame</name>
    <dbReference type="NCBI Taxonomy" id="75743"/>
    <lineage>
        <taxon>Eukaryota</taxon>
        <taxon>Metazoa</taxon>
        <taxon>Chordata</taxon>
        <taxon>Craniata</taxon>
        <taxon>Vertebrata</taxon>
        <taxon>Chondrichthyes</taxon>
        <taxon>Elasmobranchii</taxon>
        <taxon>Galeomorphii</taxon>
        <taxon>Galeoidea</taxon>
        <taxon>Carcharhiniformes</taxon>
        <taxon>Scyliorhinidae</taxon>
        <taxon>Scyliorhinus</taxon>
    </lineage>
</organism>
<evidence type="ECO:0000256" key="6">
    <source>
        <dbReference type="ARBA" id="ARBA00022729"/>
    </source>
</evidence>
<keyword evidence="12" id="KW-1185">Reference proteome</keyword>
<keyword evidence="7 8" id="KW-1015">Disulfide bond</keyword>
<accession>A0A401PDQ8</accession>
<evidence type="ECO:0000256" key="8">
    <source>
        <dbReference type="PIRSR" id="PIRSR001814-1"/>
    </source>
</evidence>
<dbReference type="PANTHER" id="PTHR10558:SF1">
    <property type="entry name" value="CORTISTATIN"/>
    <property type="match status" value="1"/>
</dbReference>
<feature type="signal peptide" evidence="9">
    <location>
        <begin position="1"/>
        <end position="21"/>
    </location>
</feature>
<dbReference type="Pfam" id="PF03002">
    <property type="entry name" value="Somatostatin"/>
    <property type="match status" value="1"/>
</dbReference>
<protein>
    <recommendedName>
        <fullName evidence="10">Somatostatin/Cortistatin C-terminal domain-containing protein</fullName>
    </recommendedName>
</protein>
<dbReference type="GO" id="GO:0030334">
    <property type="term" value="P:regulation of cell migration"/>
    <property type="evidence" value="ECO:0007669"/>
    <property type="project" value="TreeGrafter"/>
</dbReference>